<accession>A0A3B0TTI2</accession>
<dbReference type="EMBL" id="UOEL01000126">
    <property type="protein sequence ID" value="VAW15539.1"/>
    <property type="molecule type" value="Genomic_DNA"/>
</dbReference>
<sequence>MTRMVVTFFTKKLSSFLNVRSLGSITCPGSLGIISAYNLQNADLKSTPFEMSTNVLPLE</sequence>
<gene>
    <name evidence="1" type="ORF">MNBD_BACTEROID03-1874</name>
</gene>
<proteinExistence type="predicted"/>
<protein>
    <submittedName>
        <fullName evidence="1">Uncharacterized protein</fullName>
    </submittedName>
</protein>
<name>A0A3B0TTI2_9ZZZZ</name>
<dbReference type="AlphaFoldDB" id="A0A3B0TTI2"/>
<evidence type="ECO:0000313" key="1">
    <source>
        <dbReference type="EMBL" id="VAW15539.1"/>
    </source>
</evidence>
<organism evidence="1">
    <name type="scientific">hydrothermal vent metagenome</name>
    <dbReference type="NCBI Taxonomy" id="652676"/>
    <lineage>
        <taxon>unclassified sequences</taxon>
        <taxon>metagenomes</taxon>
        <taxon>ecological metagenomes</taxon>
    </lineage>
</organism>
<reference evidence="1" key="1">
    <citation type="submission" date="2018-06" db="EMBL/GenBank/DDBJ databases">
        <authorList>
            <person name="Zhirakovskaya E."/>
        </authorList>
    </citation>
    <scope>NUCLEOTIDE SEQUENCE</scope>
</reference>